<dbReference type="InterPro" id="IPR013515">
    <property type="entry name" value="Phytochrome_cen-reg"/>
</dbReference>
<evidence type="ECO:0000256" key="6">
    <source>
        <dbReference type="ARBA" id="ARBA00022606"/>
    </source>
</evidence>
<dbReference type="Gene3D" id="3.30.450.270">
    <property type="match status" value="1"/>
</dbReference>
<evidence type="ECO:0000256" key="8">
    <source>
        <dbReference type="ARBA" id="ARBA00022777"/>
    </source>
</evidence>
<accession>A0A2D0NA11</accession>
<dbReference type="Pfam" id="PF00360">
    <property type="entry name" value="PHY"/>
    <property type="match status" value="1"/>
</dbReference>
<dbReference type="GO" id="GO:0006355">
    <property type="term" value="P:regulation of DNA-templated transcription"/>
    <property type="evidence" value="ECO:0007669"/>
    <property type="project" value="InterPro"/>
</dbReference>
<dbReference type="GO" id="GO:0000155">
    <property type="term" value="F:phosphorelay sensor kinase activity"/>
    <property type="evidence" value="ECO:0007669"/>
    <property type="project" value="InterPro"/>
</dbReference>
<dbReference type="InterPro" id="IPR003661">
    <property type="entry name" value="HisK_dim/P_dom"/>
</dbReference>
<dbReference type="SUPFAM" id="SSF47384">
    <property type="entry name" value="Homodimeric domain of signal transducing histidine kinase"/>
    <property type="match status" value="1"/>
</dbReference>
<dbReference type="PROSITE" id="PS50109">
    <property type="entry name" value="HIS_KIN"/>
    <property type="match status" value="1"/>
</dbReference>
<dbReference type="Pfam" id="PF00512">
    <property type="entry name" value="HisKA"/>
    <property type="match status" value="1"/>
</dbReference>
<dbReference type="SUPFAM" id="SSF55785">
    <property type="entry name" value="PYP-like sensor domain (PAS domain)"/>
    <property type="match status" value="1"/>
</dbReference>
<dbReference type="SMART" id="SM00065">
    <property type="entry name" value="GAF"/>
    <property type="match status" value="1"/>
</dbReference>
<dbReference type="Pfam" id="PF01590">
    <property type="entry name" value="GAF"/>
    <property type="match status" value="1"/>
</dbReference>
<name>A0A2D0NA11_FLAN2</name>
<dbReference type="SUPFAM" id="SSF55781">
    <property type="entry name" value="GAF domain-like"/>
    <property type="match status" value="2"/>
</dbReference>
<dbReference type="PROSITE" id="PS50112">
    <property type="entry name" value="PAS"/>
    <property type="match status" value="1"/>
</dbReference>
<evidence type="ECO:0000256" key="9">
    <source>
        <dbReference type="ARBA" id="ARBA00022991"/>
    </source>
</evidence>
<reference evidence="15 16" key="1">
    <citation type="submission" date="2017-10" db="EMBL/GenBank/DDBJ databases">
        <title>The draft genome sequence of Lewinella nigricans NBRC 102662.</title>
        <authorList>
            <person name="Wang K."/>
        </authorList>
    </citation>
    <scope>NUCLEOTIDE SEQUENCE [LARGE SCALE GENOMIC DNA]</scope>
    <source>
        <strain evidence="15 16">NBRC 102662</strain>
    </source>
</reference>
<dbReference type="Pfam" id="PF08446">
    <property type="entry name" value="PAS_2"/>
    <property type="match status" value="1"/>
</dbReference>
<dbReference type="InterPro" id="IPR036890">
    <property type="entry name" value="HATPase_C_sf"/>
</dbReference>
<comment type="similarity">
    <text evidence="2">In the N-terminal section; belongs to the phytochrome family.</text>
</comment>
<dbReference type="PROSITE" id="PS50046">
    <property type="entry name" value="PHYTOCHROME_2"/>
    <property type="match status" value="1"/>
</dbReference>
<dbReference type="FunFam" id="3.30.565.10:FF:000006">
    <property type="entry name" value="Sensor histidine kinase WalK"/>
    <property type="match status" value="1"/>
</dbReference>
<dbReference type="InterPro" id="IPR000014">
    <property type="entry name" value="PAS"/>
</dbReference>
<evidence type="ECO:0000259" key="14">
    <source>
        <dbReference type="PROSITE" id="PS50112"/>
    </source>
</evidence>
<dbReference type="GO" id="GO:0030295">
    <property type="term" value="F:protein kinase activator activity"/>
    <property type="evidence" value="ECO:0007669"/>
    <property type="project" value="TreeGrafter"/>
</dbReference>
<dbReference type="InterPro" id="IPR029016">
    <property type="entry name" value="GAF-like_dom_sf"/>
</dbReference>
<evidence type="ECO:0000256" key="2">
    <source>
        <dbReference type="ARBA" id="ARBA00006402"/>
    </source>
</evidence>
<keyword evidence="5" id="KW-0597">Phosphoprotein</keyword>
<comment type="caution">
    <text evidence="15">The sequence shown here is derived from an EMBL/GenBank/DDBJ whole genome shotgun (WGS) entry which is preliminary data.</text>
</comment>
<dbReference type="InterPro" id="IPR003018">
    <property type="entry name" value="GAF"/>
</dbReference>
<dbReference type="SMART" id="SM00388">
    <property type="entry name" value="HisKA"/>
    <property type="match status" value="1"/>
</dbReference>
<evidence type="ECO:0000259" key="13">
    <source>
        <dbReference type="PROSITE" id="PS50109"/>
    </source>
</evidence>
<keyword evidence="7" id="KW-0808">Transferase</keyword>
<evidence type="ECO:0000313" key="15">
    <source>
        <dbReference type="EMBL" id="PHN05351.1"/>
    </source>
</evidence>
<dbReference type="PRINTS" id="PR00344">
    <property type="entry name" value="BCTRLSENSOR"/>
</dbReference>
<dbReference type="GO" id="GO:0016020">
    <property type="term" value="C:membrane"/>
    <property type="evidence" value="ECO:0007669"/>
    <property type="project" value="UniProtKB-SubCell"/>
</dbReference>
<keyword evidence="6" id="KW-0716">Sensory transduction</keyword>
<dbReference type="PANTHER" id="PTHR42878">
    <property type="entry name" value="TWO-COMPONENT HISTIDINE KINASE"/>
    <property type="match status" value="1"/>
</dbReference>
<protein>
    <recommendedName>
        <fullName evidence="3">histidine kinase</fullName>
        <ecNumber evidence="3">2.7.13.3</ecNumber>
    </recommendedName>
</protein>
<dbReference type="CDD" id="cd00082">
    <property type="entry name" value="HisKA"/>
    <property type="match status" value="1"/>
</dbReference>
<keyword evidence="8" id="KW-0418">Kinase</keyword>
<gene>
    <name evidence="15" type="ORF">CRP01_17710</name>
</gene>
<feature type="domain" description="Histidine kinase" evidence="13">
    <location>
        <begin position="560"/>
        <end position="774"/>
    </location>
</feature>
<evidence type="ECO:0000256" key="3">
    <source>
        <dbReference type="ARBA" id="ARBA00012438"/>
    </source>
</evidence>
<dbReference type="AlphaFoldDB" id="A0A2D0NA11"/>
<keyword evidence="16" id="KW-1185">Reference proteome</keyword>
<dbReference type="Pfam" id="PF02518">
    <property type="entry name" value="HATPase_c"/>
    <property type="match status" value="1"/>
</dbReference>
<comment type="catalytic activity">
    <reaction evidence="1">
        <text>ATP + protein L-histidine = ADP + protein N-phospho-L-histidine.</text>
        <dbReference type="EC" id="2.7.13.3"/>
    </reaction>
</comment>
<dbReference type="SUPFAM" id="SSF55874">
    <property type="entry name" value="ATPase domain of HSP90 chaperone/DNA topoisomerase II/histidine kinase"/>
    <property type="match status" value="1"/>
</dbReference>
<evidence type="ECO:0000256" key="1">
    <source>
        <dbReference type="ARBA" id="ARBA00000085"/>
    </source>
</evidence>
<evidence type="ECO:0000256" key="4">
    <source>
        <dbReference type="ARBA" id="ARBA00022543"/>
    </source>
</evidence>
<dbReference type="Gene3D" id="1.10.287.130">
    <property type="match status" value="1"/>
</dbReference>
<evidence type="ECO:0000313" key="16">
    <source>
        <dbReference type="Proteomes" id="UP000223913"/>
    </source>
</evidence>
<feature type="domain" description="PAS" evidence="14">
    <location>
        <begin position="60"/>
        <end position="111"/>
    </location>
</feature>
<feature type="domain" description="Phytochrome chromophore attachment site" evidence="12">
    <location>
        <begin position="177"/>
        <end position="335"/>
    </location>
</feature>
<organism evidence="15 16">
    <name type="scientific">Flavilitoribacter nigricans (strain ATCC 23147 / DSM 23189 / NBRC 102662 / NCIMB 1420 / SS-2)</name>
    <name type="common">Lewinella nigricans</name>
    <dbReference type="NCBI Taxonomy" id="1122177"/>
    <lineage>
        <taxon>Bacteria</taxon>
        <taxon>Pseudomonadati</taxon>
        <taxon>Bacteroidota</taxon>
        <taxon>Saprospiria</taxon>
        <taxon>Saprospirales</taxon>
        <taxon>Lewinellaceae</taxon>
        <taxon>Flavilitoribacter</taxon>
    </lineage>
</organism>
<evidence type="ECO:0000256" key="11">
    <source>
        <dbReference type="ARBA" id="ARBA00023170"/>
    </source>
</evidence>
<dbReference type="InterPro" id="IPR036097">
    <property type="entry name" value="HisK_dim/P_sf"/>
</dbReference>
<dbReference type="InterPro" id="IPR004358">
    <property type="entry name" value="Sig_transdc_His_kin-like_C"/>
</dbReference>
<dbReference type="EMBL" id="PDUD01000022">
    <property type="protein sequence ID" value="PHN05351.1"/>
    <property type="molecule type" value="Genomic_DNA"/>
</dbReference>
<evidence type="ECO:0000259" key="12">
    <source>
        <dbReference type="PROSITE" id="PS50046"/>
    </source>
</evidence>
<dbReference type="InterPro" id="IPR016132">
    <property type="entry name" value="Phyto_chromo_attachment"/>
</dbReference>
<evidence type="ECO:0000256" key="5">
    <source>
        <dbReference type="ARBA" id="ARBA00022553"/>
    </source>
</evidence>
<evidence type="ECO:0000256" key="7">
    <source>
        <dbReference type="ARBA" id="ARBA00022679"/>
    </source>
</evidence>
<dbReference type="Gene3D" id="3.30.450.40">
    <property type="match status" value="1"/>
</dbReference>
<dbReference type="GO" id="GO:0000156">
    <property type="term" value="F:phosphorelay response regulator activity"/>
    <property type="evidence" value="ECO:0007669"/>
    <property type="project" value="TreeGrafter"/>
</dbReference>
<keyword evidence="4" id="KW-0600">Photoreceptor protein</keyword>
<dbReference type="Gene3D" id="3.30.565.10">
    <property type="entry name" value="Histidine kinase-like ATPase, C-terminal domain"/>
    <property type="match status" value="1"/>
</dbReference>
<dbReference type="InterPro" id="IPR043150">
    <property type="entry name" value="Phytochrome_PHY_sf"/>
</dbReference>
<dbReference type="EC" id="2.7.13.3" evidence="3"/>
<evidence type="ECO:0000256" key="10">
    <source>
        <dbReference type="ARBA" id="ARBA00023136"/>
    </source>
</evidence>
<dbReference type="CDD" id="cd00130">
    <property type="entry name" value="PAS"/>
    <property type="match status" value="1"/>
</dbReference>
<keyword evidence="10" id="KW-0472">Membrane</keyword>
<dbReference type="InterPro" id="IPR035965">
    <property type="entry name" value="PAS-like_dom_sf"/>
</dbReference>
<keyword evidence="11" id="KW-0675">Receptor</keyword>
<keyword evidence="9" id="KW-0157">Chromophore</keyword>
<dbReference type="PANTHER" id="PTHR42878:SF15">
    <property type="entry name" value="BACTERIOPHYTOCHROME"/>
    <property type="match status" value="1"/>
</dbReference>
<dbReference type="Proteomes" id="UP000223913">
    <property type="component" value="Unassembled WGS sequence"/>
</dbReference>
<dbReference type="GO" id="GO:0009881">
    <property type="term" value="F:photoreceptor activity"/>
    <property type="evidence" value="ECO:0007669"/>
    <property type="project" value="UniProtKB-KW"/>
</dbReference>
<dbReference type="InterPro" id="IPR050351">
    <property type="entry name" value="BphY/WalK/GraS-like"/>
</dbReference>
<dbReference type="GO" id="GO:0007234">
    <property type="term" value="P:osmosensory signaling via phosphorelay pathway"/>
    <property type="evidence" value="ECO:0007669"/>
    <property type="project" value="TreeGrafter"/>
</dbReference>
<proteinExistence type="inferred from homology"/>
<sequence length="778" mass="88739">MHAGRDLFFLLFSLVNADPKIFMNNASNGANRFYTVNYDLNNCDQEPIHIIRVVQSYACLLGVDVQSFSIIHVSDNSQQILGLPHEEVLSQNLADLLHPEIMEQIRSGLQENDFLSINPIIIKSFGGHILDTTYHLIAHLQDQTMILEFEQRDPLVSSSRFLQRSDRAVQKIQSARDVNNLFHETASEIKVLTGYDRVMIYQFDEEYNGIVIAEAKEDHLSPYYQLRYPASDIPRQARALFLRNQVRIIVDAQSEPAQIIPAVHPETGTPLDQTDSVARGVSPIHIEYLNNMGVRASMSVAIVKENKLWGLIACHHYQPKLVDYRVRNMIKFLSRIISGHLALQEAHDFREQGLQTNIVRSHLLEQMSRNWSVLEGLMQNKFTLLDLNQASGAALLLDGRLHTIGECPSEEKIMELIDWLENNTDSSVFETNELSAHWPAGLEIKDVASGLLSLQIAHTPPEYILWFRPEIIQTVNWGGNPEKAVTFSGEQMRLSPRKSFDIWKEQVQNTAKPWDRNDINSAIALRNDIKEIIIEKYQEIRKLNQNLLEAYKDLESFSYSVSHDLRMPLRTIEGFSQILEEDYKDKLDDYGQQVIQTISSSIGKMNGFINDLLALSKISLNDLIINKLNPASQIEQVWNSFPEAERQRVQFQLKDPMPPVYAEVTSLRQLLSNLLSNAIKYSRHQEIPMIEVGADSDGKSTVIYVRDNGIGMDPKHHQRIFDVFSRLVSDKDYEGTGVGLAIVKKVVDKHRGEVWVESEKGGGSTFYCRFPIHELEVL</sequence>
<dbReference type="SMART" id="SM00387">
    <property type="entry name" value="HATPase_c"/>
    <property type="match status" value="1"/>
</dbReference>
<dbReference type="InterPro" id="IPR005467">
    <property type="entry name" value="His_kinase_dom"/>
</dbReference>
<dbReference type="InterPro" id="IPR013654">
    <property type="entry name" value="PAS_2"/>
</dbReference>
<dbReference type="Gene3D" id="3.30.450.20">
    <property type="entry name" value="PAS domain"/>
    <property type="match status" value="1"/>
</dbReference>
<dbReference type="InterPro" id="IPR003594">
    <property type="entry name" value="HATPase_dom"/>
</dbReference>
<dbReference type="OrthoDB" id="9766459at2"/>
<dbReference type="GO" id="GO:0009584">
    <property type="term" value="P:detection of visible light"/>
    <property type="evidence" value="ECO:0007669"/>
    <property type="project" value="InterPro"/>
</dbReference>